<protein>
    <submittedName>
        <fullName evidence="4">Sortase family protein</fullName>
    </submittedName>
</protein>
<dbReference type="SUPFAM" id="SSF63817">
    <property type="entry name" value="Sortase"/>
    <property type="match status" value="1"/>
</dbReference>
<keyword evidence="1" id="KW-0378">Hydrolase</keyword>
<dbReference type="Gene3D" id="2.40.260.10">
    <property type="entry name" value="Sortase"/>
    <property type="match status" value="1"/>
</dbReference>
<evidence type="ECO:0000313" key="4">
    <source>
        <dbReference type="EMBL" id="SEL68357.1"/>
    </source>
</evidence>
<reference evidence="4 5" key="1">
    <citation type="submission" date="2016-10" db="EMBL/GenBank/DDBJ databases">
        <authorList>
            <person name="de Groot N.N."/>
        </authorList>
    </citation>
    <scope>NUCLEOTIDE SEQUENCE [LARGE SCALE GENOMIC DNA]</scope>
    <source>
        <strain evidence="4 5">DSM 19182</strain>
    </source>
</reference>
<dbReference type="CDD" id="cd05826">
    <property type="entry name" value="Sortase_B"/>
    <property type="match status" value="1"/>
</dbReference>
<proteinExistence type="predicted"/>
<name>A0A1H7S9Y8_9LACT</name>
<dbReference type="InterPro" id="IPR009835">
    <property type="entry name" value="SrtB"/>
</dbReference>
<feature type="active site" description="Acyl-thioester intermediate" evidence="2">
    <location>
        <position position="237"/>
    </location>
</feature>
<dbReference type="NCBIfam" id="TIGR03064">
    <property type="entry name" value="sortase_srtB"/>
    <property type="match status" value="1"/>
</dbReference>
<evidence type="ECO:0000256" key="2">
    <source>
        <dbReference type="PIRSR" id="PIRSR605754-1"/>
    </source>
</evidence>
<dbReference type="Proteomes" id="UP000198548">
    <property type="component" value="Unassembled WGS sequence"/>
</dbReference>
<dbReference type="EMBL" id="BJUX01000010">
    <property type="protein sequence ID" value="GEK89084.1"/>
    <property type="molecule type" value="Genomic_DNA"/>
</dbReference>
<dbReference type="Proteomes" id="UP000321425">
    <property type="component" value="Unassembled WGS sequence"/>
</dbReference>
<organism evidence="4 5">
    <name type="scientific">Alkalibacterium putridalgicola</name>
    <dbReference type="NCBI Taxonomy" id="426703"/>
    <lineage>
        <taxon>Bacteria</taxon>
        <taxon>Bacillati</taxon>
        <taxon>Bacillota</taxon>
        <taxon>Bacilli</taxon>
        <taxon>Lactobacillales</taxon>
        <taxon>Carnobacteriaceae</taxon>
        <taxon>Alkalibacterium</taxon>
    </lineage>
</organism>
<evidence type="ECO:0000313" key="5">
    <source>
        <dbReference type="Proteomes" id="UP000198548"/>
    </source>
</evidence>
<sequence length="255" mass="29097">MKRKTLLLALATVFLLLLNLSIRSHLEQSSTADVPPPTTDINETRPTEASIFPVDTSEPDKPVPGSNAFSFLANPSADYYELNSDYVGWLKIGGTVIDYPVVRGQDNEFYLEHDFYKEEHILGSIFMDYRNVGMGLDDHTILYGHYTQPGLMFADLDKFMTEDFTKKNPTISFQDPYTDRTYKIFSVHIASAGSDYIRTSFEDSELKTYYEKLKADSAYPIESEFKEDQKLLTLISCNYSVDDGRVYVHAYEVTD</sequence>
<gene>
    <name evidence="3" type="ORF">APU01nite_11230</name>
    <name evidence="4" type="ORF">SAMN04488100_10734</name>
</gene>
<evidence type="ECO:0000313" key="6">
    <source>
        <dbReference type="Proteomes" id="UP000321425"/>
    </source>
</evidence>
<dbReference type="OrthoDB" id="9806013at2"/>
<feature type="active site" description="Proton donor/acceptor" evidence="2">
    <location>
        <position position="145"/>
    </location>
</feature>
<dbReference type="RefSeq" id="WP_091487283.1">
    <property type="nucleotide sequence ID" value="NZ_BJUX01000010.1"/>
</dbReference>
<dbReference type="InterPro" id="IPR005754">
    <property type="entry name" value="Sortase"/>
</dbReference>
<reference evidence="3 6" key="2">
    <citation type="submission" date="2019-07" db="EMBL/GenBank/DDBJ databases">
        <title>Whole genome shotgun sequence of Alkalibacterium putridalgicola NBRC 103243.</title>
        <authorList>
            <person name="Hosoyama A."/>
            <person name="Uohara A."/>
            <person name="Ohji S."/>
            <person name="Ichikawa N."/>
        </authorList>
    </citation>
    <scope>NUCLEOTIDE SEQUENCE [LARGE SCALE GENOMIC DNA]</scope>
    <source>
        <strain evidence="3 6">NBRC 103243</strain>
    </source>
</reference>
<dbReference type="EMBL" id="FOBL01000007">
    <property type="protein sequence ID" value="SEL68357.1"/>
    <property type="molecule type" value="Genomic_DNA"/>
</dbReference>
<dbReference type="Pfam" id="PF04203">
    <property type="entry name" value="Sortase"/>
    <property type="match status" value="1"/>
</dbReference>
<dbReference type="AlphaFoldDB" id="A0A1H7S9Y8"/>
<dbReference type="InterPro" id="IPR023365">
    <property type="entry name" value="Sortase_dom-sf"/>
</dbReference>
<dbReference type="STRING" id="426703.SAMN04488100_10734"/>
<dbReference type="GO" id="GO:0016787">
    <property type="term" value="F:hydrolase activity"/>
    <property type="evidence" value="ECO:0007669"/>
    <property type="project" value="UniProtKB-KW"/>
</dbReference>
<accession>A0A1H7S9Y8</accession>
<evidence type="ECO:0000256" key="1">
    <source>
        <dbReference type="ARBA" id="ARBA00022801"/>
    </source>
</evidence>
<evidence type="ECO:0000313" key="3">
    <source>
        <dbReference type="EMBL" id="GEK89084.1"/>
    </source>
</evidence>
<keyword evidence="6" id="KW-1185">Reference proteome</keyword>